<protein>
    <recommendedName>
        <fullName evidence="2">Sugar ABC transporter ATP-binding protein</fullName>
    </recommendedName>
</protein>
<evidence type="ECO:0008006" key="2">
    <source>
        <dbReference type="Google" id="ProtNLM"/>
    </source>
</evidence>
<feature type="non-terminal residue" evidence="1">
    <location>
        <position position="1"/>
    </location>
</feature>
<proteinExistence type="predicted"/>
<dbReference type="SUPFAM" id="SSF50331">
    <property type="entry name" value="MOP-like"/>
    <property type="match status" value="1"/>
</dbReference>
<name>A0A382VJX1_9ZZZZ</name>
<dbReference type="InterPro" id="IPR008995">
    <property type="entry name" value="Mo/tungstate-bd_C_term_dom"/>
</dbReference>
<organism evidence="1">
    <name type="scientific">marine metagenome</name>
    <dbReference type="NCBI Taxonomy" id="408172"/>
    <lineage>
        <taxon>unclassified sequences</taxon>
        <taxon>metagenomes</taxon>
        <taxon>ecological metagenomes</taxon>
    </lineage>
</organism>
<accession>A0A382VJX1</accession>
<dbReference type="AlphaFoldDB" id="A0A382VJX1"/>
<reference evidence="1" key="1">
    <citation type="submission" date="2018-05" db="EMBL/GenBank/DDBJ databases">
        <authorList>
            <person name="Lanie J.A."/>
            <person name="Ng W.-L."/>
            <person name="Kazmierczak K.M."/>
            <person name="Andrzejewski T.M."/>
            <person name="Davidsen T.M."/>
            <person name="Wayne K.J."/>
            <person name="Tettelin H."/>
            <person name="Glass J.I."/>
            <person name="Rusch D."/>
            <person name="Podicherti R."/>
            <person name="Tsui H.-C.T."/>
            <person name="Winkler M.E."/>
        </authorList>
    </citation>
    <scope>NUCLEOTIDE SEQUENCE</scope>
</reference>
<sequence length="42" mass="4865">SFVARVDPVHIPTVKQRVRLAVEIDKALFFDRETEISLLARK</sequence>
<gene>
    <name evidence="1" type="ORF">METZ01_LOCUS399159</name>
</gene>
<evidence type="ECO:0000313" key="1">
    <source>
        <dbReference type="EMBL" id="SVD46305.1"/>
    </source>
</evidence>
<dbReference type="EMBL" id="UINC01152228">
    <property type="protein sequence ID" value="SVD46305.1"/>
    <property type="molecule type" value="Genomic_DNA"/>
</dbReference>